<feature type="region of interest" description="Disordered" evidence="1">
    <location>
        <begin position="366"/>
        <end position="385"/>
    </location>
</feature>
<feature type="compositionally biased region" description="Low complexity" evidence="1">
    <location>
        <begin position="731"/>
        <end position="740"/>
    </location>
</feature>
<sequence>MSVNITRTSVLEDGILLFPARGPKEMSIPDESETKFARNALRGLNLLQTHFEEPITSTSLTSSLEYIYDHLPSKVQGLMAWLGPDDFDLFPEEVDRSDTEGYQQYLKEHRKSFQGTYETILKNEYYIQQVDTKDNHFVTVILHLTKKYDPNNGEGQNAPFTAVGSSIYVDPDTGDDSRRRVANVRARMAEFLRPVLANIDDRAEHERELWVPRARPADAEWSSGLRAYVLFEQLTRRLVDLFYTGRTYCPKAMWKPTCAWTNLEKARGDMVGAAAQQLRRYMGFTPRVTLSLIKGPKNGKEDPSALVRYKLHTPREISEYSSVPRVNEDKQETDRSSSKYDDSDIETGSLGSDDSDVEKALIEIVGGDETDDEAEEKQQQQKEKLKLVRASSYDLEMKDVGADDKIDLSGKEEPCDDGRSPASDIHLGDDGETKPEKDEREDDMIIETPVFHGPQWPNEIPRPPSAAARYLANRLDLQPPLQDTPLALNTGADYFEVSVETPTIVSGEDKEHFTASSPSDIEATIETEDNSTNNGASPASPKATQYSSPSQYGGEHDDEQREEFERSDAPSPDSQPRPEAPMGFLSPPTPQSLAEGSAEAPATPMPSPVPGPGPSRPLSPLLTESAKRKLSVEDNYDDYSPTQIEPPAKRQHLSGEEPTPSALAAAKDEYDPALPLLGGLPESQVAPAFAAAAGAISRSATVTTETAASQIPGFTLTQEPGVTSPETIVPETQGAQAEGGEQQEETERSTSGETPSYIV</sequence>
<feature type="compositionally biased region" description="Polar residues" evidence="1">
    <location>
        <begin position="530"/>
        <end position="551"/>
    </location>
</feature>
<protein>
    <submittedName>
        <fullName evidence="2">Uncharacterized protein</fullName>
    </submittedName>
</protein>
<feature type="compositionally biased region" description="Basic and acidic residues" evidence="1">
    <location>
        <begin position="395"/>
        <end position="419"/>
    </location>
</feature>
<feature type="region of interest" description="Disordered" evidence="1">
    <location>
        <begin position="393"/>
        <end position="442"/>
    </location>
</feature>
<dbReference type="AlphaFoldDB" id="A0AAW0Q4P1"/>
<proteinExistence type="predicted"/>
<reference evidence="2 3" key="1">
    <citation type="submission" date="2023-01" db="EMBL/GenBank/DDBJ databases">
        <title>Analysis of 21 Apiospora genomes using comparative genomics revels a genus with tremendous synthesis potential of carbohydrate active enzymes and secondary metabolites.</title>
        <authorList>
            <person name="Sorensen T."/>
        </authorList>
    </citation>
    <scope>NUCLEOTIDE SEQUENCE [LARGE SCALE GENOMIC DNA]</scope>
    <source>
        <strain evidence="2 3">CBS 117206</strain>
    </source>
</reference>
<feature type="region of interest" description="Disordered" evidence="1">
    <location>
        <begin position="318"/>
        <end position="357"/>
    </location>
</feature>
<evidence type="ECO:0000313" key="3">
    <source>
        <dbReference type="Proteomes" id="UP001392437"/>
    </source>
</evidence>
<feature type="compositionally biased region" description="Basic and acidic residues" evidence="1">
    <location>
        <begin position="326"/>
        <end position="342"/>
    </location>
</feature>
<comment type="caution">
    <text evidence="2">The sequence shown here is derived from an EMBL/GenBank/DDBJ whole genome shotgun (WGS) entry which is preliminary data.</text>
</comment>
<organism evidence="2 3">
    <name type="scientific">Apiospora kogelbergensis</name>
    <dbReference type="NCBI Taxonomy" id="1337665"/>
    <lineage>
        <taxon>Eukaryota</taxon>
        <taxon>Fungi</taxon>
        <taxon>Dikarya</taxon>
        <taxon>Ascomycota</taxon>
        <taxon>Pezizomycotina</taxon>
        <taxon>Sordariomycetes</taxon>
        <taxon>Xylariomycetidae</taxon>
        <taxon>Amphisphaeriales</taxon>
        <taxon>Apiosporaceae</taxon>
        <taxon>Apiospora</taxon>
    </lineage>
</organism>
<evidence type="ECO:0000256" key="1">
    <source>
        <dbReference type="SAM" id="MobiDB-lite"/>
    </source>
</evidence>
<feature type="compositionally biased region" description="Polar residues" evidence="1">
    <location>
        <begin position="715"/>
        <end position="726"/>
    </location>
</feature>
<feature type="region of interest" description="Disordered" evidence="1">
    <location>
        <begin position="502"/>
        <end position="667"/>
    </location>
</feature>
<dbReference type="Proteomes" id="UP001392437">
    <property type="component" value="Unassembled WGS sequence"/>
</dbReference>
<gene>
    <name evidence="2" type="ORF">PG999_014593</name>
</gene>
<feature type="compositionally biased region" description="Acidic residues" evidence="1">
    <location>
        <begin position="366"/>
        <end position="375"/>
    </location>
</feature>
<name>A0AAW0Q4P1_9PEZI</name>
<feature type="compositionally biased region" description="Basic and acidic residues" evidence="1">
    <location>
        <begin position="376"/>
        <end position="385"/>
    </location>
</feature>
<dbReference type="EMBL" id="JAQQWP010000012">
    <property type="protein sequence ID" value="KAK8093006.1"/>
    <property type="molecule type" value="Genomic_DNA"/>
</dbReference>
<feature type="compositionally biased region" description="Basic and acidic residues" evidence="1">
    <location>
        <begin position="554"/>
        <end position="568"/>
    </location>
</feature>
<accession>A0AAW0Q4P1</accession>
<feature type="region of interest" description="Disordered" evidence="1">
    <location>
        <begin position="707"/>
        <end position="759"/>
    </location>
</feature>
<feature type="compositionally biased region" description="Basic and acidic residues" evidence="1">
    <location>
        <begin position="426"/>
        <end position="438"/>
    </location>
</feature>
<keyword evidence="3" id="KW-1185">Reference proteome</keyword>
<evidence type="ECO:0000313" key="2">
    <source>
        <dbReference type="EMBL" id="KAK8093006.1"/>
    </source>
</evidence>
<feature type="compositionally biased region" description="Pro residues" evidence="1">
    <location>
        <begin position="603"/>
        <end position="617"/>
    </location>
</feature>